<protein>
    <submittedName>
        <fullName evidence="1">Uncharacterized protein</fullName>
    </submittedName>
</protein>
<comment type="caution">
    <text evidence="1">The sequence shown here is derived from an EMBL/GenBank/DDBJ whole genome shotgun (WGS) entry which is preliminary data.</text>
</comment>
<proteinExistence type="predicted"/>
<accession>A0ACB7RUS0</accession>
<reference evidence="1" key="1">
    <citation type="submission" date="2020-05" db="EMBL/GenBank/DDBJ databases">
        <title>Large-scale comparative analyses of tick genomes elucidate their genetic diversity and vector capacities.</title>
        <authorList>
            <person name="Jia N."/>
            <person name="Wang J."/>
            <person name="Shi W."/>
            <person name="Du L."/>
            <person name="Sun Y."/>
            <person name="Zhan W."/>
            <person name="Jiang J."/>
            <person name="Wang Q."/>
            <person name="Zhang B."/>
            <person name="Ji P."/>
            <person name="Sakyi L.B."/>
            <person name="Cui X."/>
            <person name="Yuan T."/>
            <person name="Jiang B."/>
            <person name="Yang W."/>
            <person name="Lam T.T.-Y."/>
            <person name="Chang Q."/>
            <person name="Ding S."/>
            <person name="Wang X."/>
            <person name="Zhu J."/>
            <person name="Ruan X."/>
            <person name="Zhao L."/>
            <person name="Wei J."/>
            <person name="Que T."/>
            <person name="Du C."/>
            <person name="Cheng J."/>
            <person name="Dai P."/>
            <person name="Han X."/>
            <person name="Huang E."/>
            <person name="Gao Y."/>
            <person name="Liu J."/>
            <person name="Shao H."/>
            <person name="Ye R."/>
            <person name="Li L."/>
            <person name="Wei W."/>
            <person name="Wang X."/>
            <person name="Wang C."/>
            <person name="Yang T."/>
            <person name="Huo Q."/>
            <person name="Li W."/>
            <person name="Guo W."/>
            <person name="Chen H."/>
            <person name="Zhou L."/>
            <person name="Ni X."/>
            <person name="Tian J."/>
            <person name="Zhou Y."/>
            <person name="Sheng Y."/>
            <person name="Liu T."/>
            <person name="Pan Y."/>
            <person name="Xia L."/>
            <person name="Li J."/>
            <person name="Zhao F."/>
            <person name="Cao W."/>
        </authorList>
    </citation>
    <scope>NUCLEOTIDE SEQUENCE</scope>
    <source>
        <strain evidence="1">Hyas-2018</strain>
    </source>
</reference>
<name>A0ACB7RUS0_HYAAI</name>
<gene>
    <name evidence="1" type="ORF">HPB50_012306</name>
</gene>
<keyword evidence="2" id="KW-1185">Reference proteome</keyword>
<dbReference type="Proteomes" id="UP000821845">
    <property type="component" value="Chromosome 7"/>
</dbReference>
<sequence length="166" mass="18635">MMFGGLAPSPTHGVHICKILRAEWQYQARVYKEGLYLNLHSMHCPGFAARQFHALSSLGNRTTELIWQRTLPHLRALIPKKSGTSGNFIHTFADVTLSDFARRVLSMGPKFAVPPRSTGPELVTYVRQVSRLADGADAESYLAERWRLWVVDGLYSKNKGHPAANF</sequence>
<organism evidence="1 2">
    <name type="scientific">Hyalomma asiaticum</name>
    <name type="common">Tick</name>
    <dbReference type="NCBI Taxonomy" id="266040"/>
    <lineage>
        <taxon>Eukaryota</taxon>
        <taxon>Metazoa</taxon>
        <taxon>Ecdysozoa</taxon>
        <taxon>Arthropoda</taxon>
        <taxon>Chelicerata</taxon>
        <taxon>Arachnida</taxon>
        <taxon>Acari</taxon>
        <taxon>Parasitiformes</taxon>
        <taxon>Ixodida</taxon>
        <taxon>Ixodoidea</taxon>
        <taxon>Ixodidae</taxon>
        <taxon>Hyalomminae</taxon>
        <taxon>Hyalomma</taxon>
    </lineage>
</organism>
<dbReference type="EMBL" id="CM023487">
    <property type="protein sequence ID" value="KAH6925940.1"/>
    <property type="molecule type" value="Genomic_DNA"/>
</dbReference>
<evidence type="ECO:0000313" key="1">
    <source>
        <dbReference type="EMBL" id="KAH6925940.1"/>
    </source>
</evidence>
<evidence type="ECO:0000313" key="2">
    <source>
        <dbReference type="Proteomes" id="UP000821845"/>
    </source>
</evidence>